<dbReference type="EMBL" id="JACRTE010000080">
    <property type="protein sequence ID" value="MBC8597593.1"/>
    <property type="molecule type" value="Genomic_DNA"/>
</dbReference>
<dbReference type="Proteomes" id="UP000647416">
    <property type="component" value="Unassembled WGS sequence"/>
</dbReference>
<feature type="non-terminal residue" evidence="1">
    <location>
        <position position="94"/>
    </location>
</feature>
<comment type="caution">
    <text evidence="1">The sequence shown here is derived from an EMBL/GenBank/DDBJ whole genome shotgun (WGS) entry which is preliminary data.</text>
</comment>
<sequence>MFTVDFRFEENQTTIEFPCNEEYLSSKFDELGVKDKLKTSQYVIGTNYAALKWLVTDFADVDELNFLAKCLDSFDKNELNIFEAVCETREPRSV</sequence>
<proteinExistence type="predicted"/>
<gene>
    <name evidence="1" type="ORF">H8706_12110</name>
</gene>
<evidence type="ECO:0000313" key="1">
    <source>
        <dbReference type="EMBL" id="MBC8597593.1"/>
    </source>
</evidence>
<evidence type="ECO:0000313" key="2">
    <source>
        <dbReference type="Proteomes" id="UP000647416"/>
    </source>
</evidence>
<accession>A0A926FAZ5</accession>
<name>A0A926FAZ5_9FIRM</name>
<reference evidence="1" key="1">
    <citation type="submission" date="2020-08" db="EMBL/GenBank/DDBJ databases">
        <title>Genome public.</title>
        <authorList>
            <person name="Liu C."/>
            <person name="Sun Q."/>
        </authorList>
    </citation>
    <scope>NUCLEOTIDE SEQUENCE</scope>
    <source>
        <strain evidence="1">NSJ-50</strain>
    </source>
</reference>
<keyword evidence="2" id="KW-1185">Reference proteome</keyword>
<dbReference type="RefSeq" id="WP_394354581.1">
    <property type="nucleotide sequence ID" value="NZ_JACRTE010000080.1"/>
</dbReference>
<dbReference type="AlphaFoldDB" id="A0A926FAZ5"/>
<protein>
    <submittedName>
        <fullName evidence="1">Uncharacterized protein</fullName>
    </submittedName>
</protein>
<organism evidence="1 2">
    <name type="scientific">Qingrenia yutianensis</name>
    <dbReference type="NCBI Taxonomy" id="2763676"/>
    <lineage>
        <taxon>Bacteria</taxon>
        <taxon>Bacillati</taxon>
        <taxon>Bacillota</taxon>
        <taxon>Clostridia</taxon>
        <taxon>Eubacteriales</taxon>
        <taxon>Oscillospiraceae</taxon>
        <taxon>Qingrenia</taxon>
    </lineage>
</organism>